<protein>
    <submittedName>
        <fullName evidence="1">32951_t:CDS:1</fullName>
    </submittedName>
</protein>
<feature type="non-terminal residue" evidence="1">
    <location>
        <position position="1140"/>
    </location>
</feature>
<evidence type="ECO:0000313" key="1">
    <source>
        <dbReference type="EMBL" id="CAG8543249.1"/>
    </source>
</evidence>
<name>A0ACA9LQM3_9GLOM</name>
<organism evidence="1 2">
    <name type="scientific">Racocetra persica</name>
    <dbReference type="NCBI Taxonomy" id="160502"/>
    <lineage>
        <taxon>Eukaryota</taxon>
        <taxon>Fungi</taxon>
        <taxon>Fungi incertae sedis</taxon>
        <taxon>Mucoromycota</taxon>
        <taxon>Glomeromycotina</taxon>
        <taxon>Glomeromycetes</taxon>
        <taxon>Diversisporales</taxon>
        <taxon>Gigasporaceae</taxon>
        <taxon>Racocetra</taxon>
    </lineage>
</organism>
<evidence type="ECO:0000313" key="2">
    <source>
        <dbReference type="Proteomes" id="UP000789920"/>
    </source>
</evidence>
<keyword evidence="2" id="KW-1185">Reference proteome</keyword>
<dbReference type="EMBL" id="CAJVQC010004640">
    <property type="protein sequence ID" value="CAG8543249.1"/>
    <property type="molecule type" value="Genomic_DNA"/>
</dbReference>
<gene>
    <name evidence="1" type="ORF">RPERSI_LOCUS3646</name>
</gene>
<accession>A0ACA9LQM3</accession>
<proteinExistence type="predicted"/>
<dbReference type="Proteomes" id="UP000789920">
    <property type="component" value="Unassembled WGS sequence"/>
</dbReference>
<reference evidence="1" key="1">
    <citation type="submission" date="2021-06" db="EMBL/GenBank/DDBJ databases">
        <authorList>
            <person name="Kallberg Y."/>
            <person name="Tangrot J."/>
            <person name="Rosling A."/>
        </authorList>
    </citation>
    <scope>NUCLEOTIDE SEQUENCE</scope>
    <source>
        <strain evidence="1">MA461A</strain>
    </source>
</reference>
<comment type="caution">
    <text evidence="1">The sequence shown here is derived from an EMBL/GenBank/DDBJ whole genome shotgun (WGS) entry which is preliminary data.</text>
</comment>
<sequence>MNNELRISEILSLNLNPTSYKWLEQTDIEFIRFDDLNLDTKKHKKDGTRLRPCANLNNLKFTYHSLTDFGDININEEEIKAIYSIEHKNILKSFISRSERFLEYYLLAEIVDQGNLANYLEHTELNWDQRINLASQLISGLEFLHNNQIVHSNLNPKNVLLHHDILKLTNFGGLNIFKSDDFENIPYVEPQALTLGKGFIKSSCGKNSSNIFGIKSNIYSLGVLLWQISSGFQPYNNLTPVRMIEYIDNGGREEPVYGTPIKYYELYQDCWQSDSEKRPDCLMALKMLGLVDINNVISQYVQEIPQNSQDSINKFFLQKWNLHKGLRVHDNTFIHGEEIITENGIITPHKAKQSIQIYTNISSNPFDILKNECISNQMSVDICLHIRLLDVEYEKYTISDGFIRNIEEILKNPDQKSVRKALQETFEKYGDYIAEKIVIGGALKIKSACLKDRKSLLQDIDTLKACVYWVNDHIVSGNPNIFSHVPFNNIFIAEDMNDNQRITSGHELKAWIEGFYEHKKGYVIAFGKIVPIYTLLKDEIKQEIIKVCGMPQNIDKKLMIVPYITNSQNPKDLNNWAKNSPLIHLCHWTNNLCFHYGLNIQQNNIKHGLEIALEFLGIPELYLLDKSYMYLRRPSNKQDAFTLANQIKIDDINVKEIPFLTESLTSFHPIFDNEHKSNEVHCSIVSEKIKLAFGIDKLKPSQMFLEAVDEAFNSDYPFRSLKSVFDKFGYFCPQSIILGRTFSKTYNNIQLIKDEYVDFDMNEDESKIVEKTLEEWNKSVKILNTALFLDFNGDIVKSNEIYSLLKNLDEKQNWNIVMQDLIPLYKILPKVKQKNIESIVSNNYHIVMTGTTIIRSNQTYINIQFENPLHDNNYEMFGCLVVDEQKVSVVMIRFNLANQYGCRATIHKLDNRSSIPVGAQVFWIVLAKGYGYFSKQSRDIKIDFGKKIITDQLPINVEILSSTWSNSCIFVTNFDSKDLDKNQIIKSKIKECSKVGTMNVEVFQYNSEEIQSKILENVTMRWCMIDTNQKFSITTEVGTKSFSWNLLGDYITSNKNLRDHSESAIKIAKIADHSESAIKIAKIADTVSSFLPVLDAIAKLINEIVGIYEKSEFNKNMCSRLVDRVIMAECEIKRLRLTKM</sequence>